<gene>
    <name evidence="3" type="ORF">CAPSK01_004669</name>
</gene>
<evidence type="ECO:0000256" key="1">
    <source>
        <dbReference type="SAM" id="Coils"/>
    </source>
</evidence>
<dbReference type="EMBL" id="JDSS02000052">
    <property type="protein sequence ID" value="KFB66066.1"/>
    <property type="molecule type" value="Genomic_DNA"/>
</dbReference>
<comment type="caution">
    <text evidence="3">The sequence shown here is derived from an EMBL/GenBank/DDBJ whole genome shotgun (WGS) entry which is preliminary data.</text>
</comment>
<evidence type="ECO:0000256" key="2">
    <source>
        <dbReference type="SAM" id="MobiDB-lite"/>
    </source>
</evidence>
<reference evidence="3 4" key="1">
    <citation type="submission" date="2014-07" db="EMBL/GenBank/DDBJ databases">
        <title>Expanding our view of genomic diversity in Candidatus Accumulibacter clades.</title>
        <authorList>
            <person name="Skennerton C.T."/>
            <person name="Barr J.J."/>
            <person name="Slater F.R."/>
            <person name="Bond P.L."/>
            <person name="Tyson G.W."/>
        </authorList>
    </citation>
    <scope>NUCLEOTIDE SEQUENCE [LARGE SCALE GENOMIC DNA]</scope>
    <source>
        <strain evidence="4">SK-01</strain>
    </source>
</reference>
<dbReference type="Proteomes" id="UP000019812">
    <property type="component" value="Unassembled WGS sequence"/>
</dbReference>
<name>A0A084XUC2_9PROT</name>
<sequence length="182" mass="20487">MEDLFSQMAADTAAAPQQEDLSKIAALADQQRTLEDRVKKGEDYLKQLKEELRNIQEVQLPDAMLQCGVREFKLENGLKISIKKFYQGKITDDHRDEAFGWLKQNGHDDIIKNIVNMQFGKGEDSKASAVLELLQANGYVAVNEKSVHPMTLKAFIREMVESGADLPLETFGVYIGNKAEIK</sequence>
<dbReference type="AlphaFoldDB" id="A0A084XUC2"/>
<organism evidence="3 4">
    <name type="scientific">Candidatus Accumulibacter vicinus</name>
    <dbReference type="NCBI Taxonomy" id="2954382"/>
    <lineage>
        <taxon>Bacteria</taxon>
        <taxon>Pseudomonadati</taxon>
        <taxon>Pseudomonadota</taxon>
        <taxon>Betaproteobacteria</taxon>
        <taxon>Candidatus Accumulibacter</taxon>
    </lineage>
</organism>
<feature type="region of interest" description="Disordered" evidence="2">
    <location>
        <begin position="1"/>
        <end position="22"/>
    </location>
</feature>
<dbReference type="Pfam" id="PF23984">
    <property type="entry name" value="DUF7307"/>
    <property type="match status" value="2"/>
</dbReference>
<accession>A0A084XUC2</accession>
<evidence type="ECO:0000313" key="4">
    <source>
        <dbReference type="Proteomes" id="UP000019812"/>
    </source>
</evidence>
<proteinExistence type="predicted"/>
<feature type="coiled-coil region" evidence="1">
    <location>
        <begin position="31"/>
        <end position="58"/>
    </location>
</feature>
<evidence type="ECO:0000313" key="3">
    <source>
        <dbReference type="EMBL" id="KFB66066.1"/>
    </source>
</evidence>
<dbReference type="RefSeq" id="WP_273704194.1">
    <property type="nucleotide sequence ID" value="NZ_JDSS02000052.1"/>
</dbReference>
<dbReference type="InterPro" id="IPR055731">
    <property type="entry name" value="Pam3_gp33-like"/>
</dbReference>
<protein>
    <submittedName>
        <fullName evidence="3">Uncharacterized protein</fullName>
    </submittedName>
</protein>
<keyword evidence="1" id="KW-0175">Coiled coil</keyword>
<dbReference type="STRING" id="1457154.CAPSK01_004669"/>